<dbReference type="Pfam" id="PF12708">
    <property type="entry name" value="Pect-lyase_RHGA_epim"/>
    <property type="match status" value="2"/>
</dbReference>
<name>A0A165FRV8_EXIGL</name>
<dbReference type="OrthoDB" id="1046782at2759"/>
<feature type="chain" id="PRO_5007857880" evidence="1">
    <location>
        <begin position="23"/>
        <end position="773"/>
    </location>
</feature>
<evidence type="ECO:0000256" key="1">
    <source>
        <dbReference type="SAM" id="SignalP"/>
    </source>
</evidence>
<evidence type="ECO:0000259" key="2">
    <source>
        <dbReference type="Pfam" id="PF12708"/>
    </source>
</evidence>
<dbReference type="Proteomes" id="UP000077266">
    <property type="component" value="Unassembled WGS sequence"/>
</dbReference>
<reference evidence="3 4" key="1">
    <citation type="journal article" date="2016" name="Mol. Biol. Evol.">
        <title>Comparative Genomics of Early-Diverging Mushroom-Forming Fungi Provides Insights into the Origins of Lignocellulose Decay Capabilities.</title>
        <authorList>
            <person name="Nagy L.G."/>
            <person name="Riley R."/>
            <person name="Tritt A."/>
            <person name="Adam C."/>
            <person name="Daum C."/>
            <person name="Floudas D."/>
            <person name="Sun H."/>
            <person name="Yadav J.S."/>
            <person name="Pangilinan J."/>
            <person name="Larsson K.H."/>
            <person name="Matsuura K."/>
            <person name="Barry K."/>
            <person name="Labutti K."/>
            <person name="Kuo R."/>
            <person name="Ohm R.A."/>
            <person name="Bhattacharya S.S."/>
            <person name="Shirouzu T."/>
            <person name="Yoshinaga Y."/>
            <person name="Martin F.M."/>
            <person name="Grigoriev I.V."/>
            <person name="Hibbett D.S."/>
        </authorList>
    </citation>
    <scope>NUCLEOTIDE SEQUENCE [LARGE SCALE GENOMIC DNA]</scope>
    <source>
        <strain evidence="3 4">HHB12029</strain>
    </source>
</reference>
<dbReference type="STRING" id="1314781.A0A165FRV8"/>
<dbReference type="SUPFAM" id="SSF51126">
    <property type="entry name" value="Pectin lyase-like"/>
    <property type="match status" value="2"/>
</dbReference>
<keyword evidence="4" id="KW-1185">Reference proteome</keyword>
<protein>
    <submittedName>
        <fullName evidence="3">Glycoside hydrolase family 55 protein</fullName>
    </submittedName>
</protein>
<dbReference type="PANTHER" id="PTHR31339:SF9">
    <property type="entry name" value="PLASMIN AND FIBRONECTIN-BINDING PROTEIN A"/>
    <property type="match status" value="1"/>
</dbReference>
<dbReference type="EMBL" id="KV426073">
    <property type="protein sequence ID" value="KZV89434.1"/>
    <property type="molecule type" value="Genomic_DNA"/>
</dbReference>
<dbReference type="InterPro" id="IPR024535">
    <property type="entry name" value="RHGA/B-epi-like_pectate_lyase"/>
</dbReference>
<dbReference type="InterPro" id="IPR011050">
    <property type="entry name" value="Pectin_lyase_fold/virulence"/>
</dbReference>
<dbReference type="InterPro" id="IPR012334">
    <property type="entry name" value="Pectin_lyas_fold"/>
</dbReference>
<gene>
    <name evidence="3" type="ORF">EXIGLDRAFT_618262</name>
</gene>
<accession>A0A165FRV8</accession>
<dbReference type="GO" id="GO:0016787">
    <property type="term" value="F:hydrolase activity"/>
    <property type="evidence" value="ECO:0007669"/>
    <property type="project" value="UniProtKB-KW"/>
</dbReference>
<sequence>MVCTRLAAVALAVLTAVDASLALGTTCSTPLGGGTAAAGAPYWLQSLAQRGTSPFNSGYQVRRNVKDFGAKGDGVTDDTGAINAAMSSGGRCGFPTGCDQSSLSPAVVYFPSGSYKISTPIIMYWYTVMIGDARNPPTILAASNFSGIALIDVDPYLAGGAQWYVNQNNFYRSLRNFVVDLTPLPISSGVNGLHWQVSQATSISNLRIEMSRDASTNQVGMYMENGSGGYMGDITINGGKTGLNLGNQQFTVRNVTVNNAQTAILVNWSWVWLFYRIVITKCTVGFRLNTGSTTLAQTTGASIIADTTFTNVVTAIQTTTNQPSTYASGFVLDNVVFSGVTNGVADQSNNVALSGGSKTVAQWLQGSVYTGTNSAFNYTRNTVAAVTKPSVLLEGGRFISRPRPQYETYDVSQFVSVKALGAKGDGSTDDTAILKSIFSQYAGCKIIFFDAGIYKISSTITIPAGTQVIGEAWSTIMGFGSAFSNSASPQVVVRVGDAGTTGRTEITDMLFTTQGPAAGAIVVEWNVHDPSGQQGVAGAWDTVIRIGGARGTNLQNAQCPKGSNNLSACSAAFLGLHLTRQSSAYLEGLWVWTADHDIDGDPQITIFSGRGILSESQGPVWLVGTGSEHNVLVQYNIANAANHFLGVIQTESPSWQPVPAPPAPFSINAAYQDPTSFSTPGNAWGLQVKNSSNILIYGAGLYSFFNNYVADICVSPATCQNAIANIDTGSSNVVILGLSTVGVTNLLNVNNNAVINQSANRVGTQATVIKWTT</sequence>
<proteinExistence type="predicted"/>
<dbReference type="InParanoid" id="A0A165FRV8"/>
<feature type="domain" description="Rhamnogalacturonase A/B/Epimerase-like pectate lyase" evidence="2">
    <location>
        <begin position="414"/>
        <end position="559"/>
    </location>
</feature>
<dbReference type="PANTHER" id="PTHR31339">
    <property type="entry name" value="PECTIN LYASE-RELATED"/>
    <property type="match status" value="1"/>
</dbReference>
<dbReference type="InterPro" id="IPR051801">
    <property type="entry name" value="GH28_Enzymes"/>
</dbReference>
<feature type="signal peptide" evidence="1">
    <location>
        <begin position="1"/>
        <end position="22"/>
    </location>
</feature>
<feature type="domain" description="Rhamnogalacturonase A/B/Epimerase-like pectate lyase" evidence="2">
    <location>
        <begin position="63"/>
        <end position="286"/>
    </location>
</feature>
<dbReference type="CDD" id="cd23668">
    <property type="entry name" value="GH55_beta13glucanase-like"/>
    <property type="match status" value="1"/>
</dbReference>
<organism evidence="3 4">
    <name type="scientific">Exidia glandulosa HHB12029</name>
    <dbReference type="NCBI Taxonomy" id="1314781"/>
    <lineage>
        <taxon>Eukaryota</taxon>
        <taxon>Fungi</taxon>
        <taxon>Dikarya</taxon>
        <taxon>Basidiomycota</taxon>
        <taxon>Agaricomycotina</taxon>
        <taxon>Agaricomycetes</taxon>
        <taxon>Auriculariales</taxon>
        <taxon>Exidiaceae</taxon>
        <taxon>Exidia</taxon>
    </lineage>
</organism>
<keyword evidence="1" id="KW-0732">Signal</keyword>
<evidence type="ECO:0000313" key="4">
    <source>
        <dbReference type="Proteomes" id="UP000077266"/>
    </source>
</evidence>
<evidence type="ECO:0000313" key="3">
    <source>
        <dbReference type="EMBL" id="KZV89434.1"/>
    </source>
</evidence>
<keyword evidence="3" id="KW-0378">Hydrolase</keyword>
<dbReference type="AlphaFoldDB" id="A0A165FRV8"/>
<dbReference type="Gene3D" id="2.160.20.10">
    <property type="entry name" value="Single-stranded right-handed beta-helix, Pectin lyase-like"/>
    <property type="match status" value="2"/>
</dbReference>